<comment type="caution">
    <text evidence="2">The sequence shown here is derived from an EMBL/GenBank/DDBJ whole genome shotgun (WGS) entry which is preliminary data.</text>
</comment>
<organism evidence="2 3">
    <name type="scientific">Saccharopolyspora griseoalba</name>
    <dbReference type="NCBI Taxonomy" id="1431848"/>
    <lineage>
        <taxon>Bacteria</taxon>
        <taxon>Bacillati</taxon>
        <taxon>Actinomycetota</taxon>
        <taxon>Actinomycetes</taxon>
        <taxon>Pseudonocardiales</taxon>
        <taxon>Pseudonocardiaceae</taxon>
        <taxon>Saccharopolyspora</taxon>
    </lineage>
</organism>
<dbReference type="Proteomes" id="UP001596504">
    <property type="component" value="Unassembled WGS sequence"/>
</dbReference>
<evidence type="ECO:0000313" key="2">
    <source>
        <dbReference type="EMBL" id="MFC7343250.1"/>
    </source>
</evidence>
<dbReference type="InterPro" id="IPR023825">
    <property type="entry name" value="CRISPR-assoc_RAMP_BGP1436"/>
</dbReference>
<reference evidence="3" key="1">
    <citation type="journal article" date="2019" name="Int. J. Syst. Evol. Microbiol.">
        <title>The Global Catalogue of Microorganisms (GCM) 10K type strain sequencing project: providing services to taxonomists for standard genome sequencing and annotation.</title>
        <authorList>
            <consortium name="The Broad Institute Genomics Platform"/>
            <consortium name="The Broad Institute Genome Sequencing Center for Infectious Disease"/>
            <person name="Wu L."/>
            <person name="Ma J."/>
        </authorList>
    </citation>
    <scope>NUCLEOTIDE SEQUENCE [LARGE SCALE GENOMIC DNA]</scope>
    <source>
        <strain evidence="3">WLHS5</strain>
    </source>
</reference>
<dbReference type="PANTHER" id="PTHR35579:SF3">
    <property type="entry name" value="CRISPR SYSTEM CMS ENDORIBONUCLEASE CSM3"/>
    <property type="match status" value="1"/>
</dbReference>
<keyword evidence="3" id="KW-1185">Reference proteome</keyword>
<dbReference type="CDD" id="cd09726">
    <property type="entry name" value="RAMP_I_III"/>
    <property type="match status" value="1"/>
</dbReference>
<dbReference type="EMBL" id="JBHTCJ010000009">
    <property type="protein sequence ID" value="MFC7343250.1"/>
    <property type="molecule type" value="Genomic_DNA"/>
</dbReference>
<evidence type="ECO:0000313" key="3">
    <source>
        <dbReference type="Proteomes" id="UP001596504"/>
    </source>
</evidence>
<dbReference type="InterPro" id="IPR052216">
    <property type="entry name" value="CRISPR_Csm3_endoribonuclease"/>
</dbReference>
<dbReference type="RefSeq" id="WP_380669965.1">
    <property type="nucleotide sequence ID" value="NZ_JBHTCJ010000009.1"/>
</dbReference>
<gene>
    <name evidence="2" type="ORF">ACFQRI_17760</name>
</gene>
<feature type="region of interest" description="Disordered" evidence="1">
    <location>
        <begin position="127"/>
        <end position="149"/>
    </location>
</feature>
<name>A0ABW2LP01_9PSEU</name>
<feature type="compositionally biased region" description="Basic and acidic residues" evidence="1">
    <location>
        <begin position="409"/>
        <end position="419"/>
    </location>
</feature>
<evidence type="ECO:0000256" key="1">
    <source>
        <dbReference type="SAM" id="MobiDB-lite"/>
    </source>
</evidence>
<feature type="region of interest" description="Disordered" evidence="1">
    <location>
        <begin position="405"/>
        <end position="459"/>
    </location>
</feature>
<accession>A0ABW2LP01</accession>
<feature type="region of interest" description="Disordered" evidence="1">
    <location>
        <begin position="614"/>
        <end position="662"/>
    </location>
</feature>
<proteinExistence type="predicted"/>
<protein>
    <submittedName>
        <fullName evidence="2">TIGR03986 family CRISPR-associated RAMP protein</fullName>
    </submittedName>
</protein>
<sequence>MSEAGQKFVNPYTFVPFPESAPARTRPTTHIANPELLCGKLTVDVKVETAVAVHGFMTGQVHDLPVNGDGKVIIPGSSLKGAIRSLHETITGSCLRVFDGDFVPGYRDPVEEKSIARLRMAIVETPADPAKSTPPTVRLCPEPKGNEPRKLPKERLFEVTQRNRLVKSGDRLDLDIDHGTGQARSACYAADGEWVVFISDAGTRKGHAYYAQVRRYPPKDTPPLQVPESTWERYLHALRGSRDTSGTEQARDDYATVVLRKTEEEIGRRHLANETLVEGQPVWVELGPDNEIKSVRLAMVWRHSGAHPDPERQGSAKDRVAEGFLACTDWTHLCPSCQVFGSADTSSNNTPTARQNSYRGHVRFLDAVAEGEVKPIKLRRAPMGSPRPGAGQFYLVNGKGVEGEVGDPPLREWGSRADRTAGGPRRLRGRKFYWHTPSPESAPQPRRASKRKHQSSELSAEIRTIPRGTVLTTTLVLDNLTEFQLGGLLAALQPNELLTPEKGKIWQHIGGGKPLGLGACSLTVDEDTSWIERVGSRYGHPTPATPIQVKPLIDKFRETMRTERRHVCDTWGSLAKALGSETVDRDRVWYPPGPGWQPNATPSKEAEEGFAFWDETSGSSLRPRKPLRSLPHIDADDQTMTVRKPKNQQGNQGGASKRKGQS</sequence>
<dbReference type="NCBIfam" id="TIGR03986">
    <property type="entry name" value="TIGR03986 family CRISPR-associated RAMP protein"/>
    <property type="match status" value="1"/>
</dbReference>
<dbReference type="PANTHER" id="PTHR35579">
    <property type="entry name" value="CRISPR SYSTEM CMS ENDORIBONUCLEASE CSM3"/>
    <property type="match status" value="1"/>
</dbReference>